<feature type="transmembrane region" description="Helical" evidence="1">
    <location>
        <begin position="181"/>
        <end position="203"/>
    </location>
</feature>
<evidence type="ECO:0000313" key="3">
    <source>
        <dbReference type="Proteomes" id="UP001212841"/>
    </source>
</evidence>
<gene>
    <name evidence="2" type="ORF">HK097_011395</name>
</gene>
<name>A0AAD5X347_9FUNG</name>
<dbReference type="AlphaFoldDB" id="A0AAD5X347"/>
<keyword evidence="1" id="KW-0812">Transmembrane</keyword>
<protein>
    <submittedName>
        <fullName evidence="2">Uncharacterized protein</fullName>
    </submittedName>
</protein>
<reference evidence="2" key="1">
    <citation type="submission" date="2020-05" db="EMBL/GenBank/DDBJ databases">
        <title>Phylogenomic resolution of chytrid fungi.</title>
        <authorList>
            <person name="Stajich J.E."/>
            <person name="Amses K."/>
            <person name="Simmons R."/>
            <person name="Seto K."/>
            <person name="Myers J."/>
            <person name="Bonds A."/>
            <person name="Quandt C.A."/>
            <person name="Barry K."/>
            <person name="Liu P."/>
            <person name="Grigoriev I."/>
            <person name="Longcore J.E."/>
            <person name="James T.Y."/>
        </authorList>
    </citation>
    <scope>NUCLEOTIDE SEQUENCE</scope>
    <source>
        <strain evidence="2">JEL0318</strain>
    </source>
</reference>
<dbReference type="EMBL" id="JADGJD010000932">
    <property type="protein sequence ID" value="KAJ3047607.1"/>
    <property type="molecule type" value="Genomic_DNA"/>
</dbReference>
<keyword evidence="1" id="KW-1133">Transmembrane helix</keyword>
<evidence type="ECO:0000313" key="2">
    <source>
        <dbReference type="EMBL" id="KAJ3047607.1"/>
    </source>
</evidence>
<proteinExistence type="predicted"/>
<evidence type="ECO:0000256" key="1">
    <source>
        <dbReference type="SAM" id="Phobius"/>
    </source>
</evidence>
<feature type="transmembrane region" description="Helical" evidence="1">
    <location>
        <begin position="134"/>
        <end position="160"/>
    </location>
</feature>
<comment type="caution">
    <text evidence="2">The sequence shown here is derived from an EMBL/GenBank/DDBJ whole genome shotgun (WGS) entry which is preliminary data.</text>
</comment>
<dbReference type="Proteomes" id="UP001212841">
    <property type="component" value="Unassembled WGS sequence"/>
</dbReference>
<sequence length="210" mass="21470">MNLSGNTEASALLGELANAAANAASSPPKNGQEKTVAATNIQELAAAVAAILKGQQGPQGGAAAQVGKDDIEMGKTGNVTAILEDLSQFIPAQEANAYSSIKSATNGVISTSNLSLYIGILIAAFSPGGTKDPFIITISLLAFLASALAIILSIYLFAMTPKQGDREKNSPASFSLKARRINNVIAILSPISLVLNMVISSWVGKGGKIA</sequence>
<accession>A0AAD5X347</accession>
<keyword evidence="3" id="KW-1185">Reference proteome</keyword>
<organism evidence="2 3">
    <name type="scientific">Rhizophlyctis rosea</name>
    <dbReference type="NCBI Taxonomy" id="64517"/>
    <lineage>
        <taxon>Eukaryota</taxon>
        <taxon>Fungi</taxon>
        <taxon>Fungi incertae sedis</taxon>
        <taxon>Chytridiomycota</taxon>
        <taxon>Chytridiomycota incertae sedis</taxon>
        <taxon>Chytridiomycetes</taxon>
        <taxon>Rhizophlyctidales</taxon>
        <taxon>Rhizophlyctidaceae</taxon>
        <taxon>Rhizophlyctis</taxon>
    </lineage>
</organism>
<keyword evidence="1" id="KW-0472">Membrane</keyword>
<feature type="transmembrane region" description="Helical" evidence="1">
    <location>
        <begin position="108"/>
        <end position="128"/>
    </location>
</feature>